<accession>A0A1W1XKN2</accession>
<organism evidence="10 11">
    <name type="scientific">Clostridium acidisoli DSM 12555</name>
    <dbReference type="NCBI Taxonomy" id="1121291"/>
    <lineage>
        <taxon>Bacteria</taxon>
        <taxon>Bacillati</taxon>
        <taxon>Bacillota</taxon>
        <taxon>Clostridia</taxon>
        <taxon>Eubacteriales</taxon>
        <taxon>Clostridiaceae</taxon>
        <taxon>Clostridium</taxon>
    </lineage>
</organism>
<dbReference type="EMBL" id="FWXH01000007">
    <property type="protein sequence ID" value="SMC24529.1"/>
    <property type="molecule type" value="Genomic_DNA"/>
</dbReference>
<evidence type="ECO:0000256" key="3">
    <source>
        <dbReference type="ARBA" id="ARBA00022692"/>
    </source>
</evidence>
<dbReference type="STRING" id="1121291.SAMN02745134_02194"/>
<evidence type="ECO:0000256" key="4">
    <source>
        <dbReference type="ARBA" id="ARBA00022989"/>
    </source>
</evidence>
<comment type="similarity">
    <text evidence="6">Belongs to the ABC-4 integral membrane protein family.</text>
</comment>
<evidence type="ECO:0000256" key="6">
    <source>
        <dbReference type="ARBA" id="ARBA00038076"/>
    </source>
</evidence>
<keyword evidence="4 7" id="KW-1133">Transmembrane helix</keyword>
<dbReference type="GO" id="GO:0022857">
    <property type="term" value="F:transmembrane transporter activity"/>
    <property type="evidence" value="ECO:0007669"/>
    <property type="project" value="TreeGrafter"/>
</dbReference>
<dbReference type="GO" id="GO:0005886">
    <property type="term" value="C:plasma membrane"/>
    <property type="evidence" value="ECO:0007669"/>
    <property type="project" value="UniProtKB-SubCell"/>
</dbReference>
<dbReference type="InterPro" id="IPR003838">
    <property type="entry name" value="ABC3_permease_C"/>
</dbReference>
<feature type="transmembrane region" description="Helical" evidence="7">
    <location>
        <begin position="21"/>
        <end position="42"/>
    </location>
</feature>
<keyword evidence="11" id="KW-1185">Reference proteome</keyword>
<dbReference type="Pfam" id="PF12704">
    <property type="entry name" value="MacB_PCD"/>
    <property type="match status" value="1"/>
</dbReference>
<feature type="transmembrane region" description="Helical" evidence="7">
    <location>
        <begin position="323"/>
        <end position="349"/>
    </location>
</feature>
<feature type="transmembrane region" description="Helical" evidence="7">
    <location>
        <begin position="278"/>
        <end position="302"/>
    </location>
</feature>
<evidence type="ECO:0000256" key="1">
    <source>
        <dbReference type="ARBA" id="ARBA00004651"/>
    </source>
</evidence>
<dbReference type="Proteomes" id="UP000192468">
    <property type="component" value="Unassembled WGS sequence"/>
</dbReference>
<gene>
    <name evidence="10" type="ORF">SAMN02745134_02194</name>
</gene>
<dbReference type="AlphaFoldDB" id="A0A1W1XKN2"/>
<dbReference type="InterPro" id="IPR025857">
    <property type="entry name" value="MacB_PCD"/>
</dbReference>
<proteinExistence type="inferred from homology"/>
<feature type="domain" description="MacB-like periplasmic core" evidence="9">
    <location>
        <begin position="21"/>
        <end position="238"/>
    </location>
</feature>
<keyword evidence="2" id="KW-1003">Cell membrane</keyword>
<evidence type="ECO:0000313" key="11">
    <source>
        <dbReference type="Proteomes" id="UP000192468"/>
    </source>
</evidence>
<feature type="transmembrane region" description="Helical" evidence="7">
    <location>
        <begin position="361"/>
        <end position="384"/>
    </location>
</feature>
<name>A0A1W1XKN2_9CLOT</name>
<dbReference type="Pfam" id="PF02687">
    <property type="entry name" value="FtsX"/>
    <property type="match status" value="1"/>
</dbReference>
<evidence type="ECO:0000256" key="2">
    <source>
        <dbReference type="ARBA" id="ARBA00022475"/>
    </source>
</evidence>
<dbReference type="OrthoDB" id="9770036at2"/>
<dbReference type="RefSeq" id="WP_084116030.1">
    <property type="nucleotide sequence ID" value="NZ_FWXH01000007.1"/>
</dbReference>
<evidence type="ECO:0000259" key="9">
    <source>
        <dbReference type="Pfam" id="PF12704"/>
    </source>
</evidence>
<keyword evidence="3 7" id="KW-0812">Transmembrane</keyword>
<sequence>MNFLESLQIAVESIIANKMRSFLTMLGIIIGISSVIAIVSLGQGGQSAVTDQFNKIGATTVTISLDSTKAQKSDYFTLKDATKIKQEVNTIKYVSPTVSERGTAVSSIESKNANITGATTDYADIQNYDISYGRYFNEFEENEGKAVAVIDDNAAKQLFGSADAVGKTMDLGPIGASKKVTIVGIRSSSGSFGGGGPNASISVDVPISFAETMYSTNFTISNLTVAADSKEDVEDAGNSAVSILESRHNNRGKSIYTATNLFKQMDQINKVLSIFTDFIGAVAGISLIVGGIGVMNIMLVSVTERTREIGIRKAIGATTQNIMVQFLTESVIISLIGGVIGMIIGISASEIVGNFVNVTPVVSPVVVIAAILFSSAVGIFFGIYPAKKAASLDPIEALRYE</sequence>
<dbReference type="PANTHER" id="PTHR30572:SF4">
    <property type="entry name" value="ABC TRANSPORTER PERMEASE YTRF"/>
    <property type="match status" value="1"/>
</dbReference>
<feature type="domain" description="ABC3 transporter permease C-terminal" evidence="8">
    <location>
        <begin position="281"/>
        <end position="394"/>
    </location>
</feature>
<protein>
    <submittedName>
        <fullName evidence="10">Putative ABC transport system permease protein</fullName>
    </submittedName>
</protein>
<evidence type="ECO:0000256" key="7">
    <source>
        <dbReference type="SAM" id="Phobius"/>
    </source>
</evidence>
<reference evidence="10 11" key="1">
    <citation type="submission" date="2017-04" db="EMBL/GenBank/DDBJ databases">
        <authorList>
            <person name="Afonso C.L."/>
            <person name="Miller P.J."/>
            <person name="Scott M.A."/>
            <person name="Spackman E."/>
            <person name="Goraichik I."/>
            <person name="Dimitrov K.M."/>
            <person name="Suarez D.L."/>
            <person name="Swayne D.E."/>
        </authorList>
    </citation>
    <scope>NUCLEOTIDE SEQUENCE [LARGE SCALE GENOMIC DNA]</scope>
    <source>
        <strain evidence="10 11">DSM 12555</strain>
    </source>
</reference>
<comment type="subcellular location">
    <subcellularLocation>
        <location evidence="1">Cell membrane</location>
        <topology evidence="1">Multi-pass membrane protein</topology>
    </subcellularLocation>
</comment>
<dbReference type="InterPro" id="IPR050250">
    <property type="entry name" value="Macrolide_Exporter_MacB"/>
</dbReference>
<keyword evidence="5 7" id="KW-0472">Membrane</keyword>
<dbReference type="PANTHER" id="PTHR30572">
    <property type="entry name" value="MEMBRANE COMPONENT OF TRANSPORTER-RELATED"/>
    <property type="match status" value="1"/>
</dbReference>
<evidence type="ECO:0000256" key="5">
    <source>
        <dbReference type="ARBA" id="ARBA00023136"/>
    </source>
</evidence>
<evidence type="ECO:0000313" key="10">
    <source>
        <dbReference type="EMBL" id="SMC24529.1"/>
    </source>
</evidence>
<evidence type="ECO:0000259" key="8">
    <source>
        <dbReference type="Pfam" id="PF02687"/>
    </source>
</evidence>